<dbReference type="OrthoDB" id="9782387at2"/>
<protein>
    <submittedName>
        <fullName evidence="8">Radical SAM protein with 4Fe4S-binding SPASM domain</fullName>
    </submittedName>
</protein>
<keyword evidence="9" id="KW-1185">Reference proteome</keyword>
<dbReference type="EMBL" id="QBUD01000007">
    <property type="protein sequence ID" value="PUB13710.1"/>
    <property type="molecule type" value="Genomic_DNA"/>
</dbReference>
<proteinExistence type="inferred from homology"/>
<evidence type="ECO:0000313" key="9">
    <source>
        <dbReference type="Proteomes" id="UP000244523"/>
    </source>
</evidence>
<dbReference type="AlphaFoldDB" id="A0A2T6KF09"/>
<dbReference type="PROSITE" id="PS51918">
    <property type="entry name" value="RADICAL_SAM"/>
    <property type="match status" value="1"/>
</dbReference>
<dbReference type="InterPro" id="IPR023867">
    <property type="entry name" value="Sulphatase_maturase_rSAM"/>
</dbReference>
<dbReference type="SFLD" id="SFLDG01386">
    <property type="entry name" value="main_SPASM_domain-containing"/>
    <property type="match status" value="1"/>
</dbReference>
<dbReference type="SFLD" id="SFLDS00029">
    <property type="entry name" value="Radical_SAM"/>
    <property type="match status" value="1"/>
</dbReference>
<dbReference type="GO" id="GO:0046872">
    <property type="term" value="F:metal ion binding"/>
    <property type="evidence" value="ECO:0007669"/>
    <property type="project" value="UniProtKB-KW"/>
</dbReference>
<dbReference type="InterPro" id="IPR058240">
    <property type="entry name" value="rSAM_sf"/>
</dbReference>
<gene>
    <name evidence="8" type="ORF">C8N45_107171</name>
</gene>
<name>A0A2T6KF09_9RHOB</name>
<dbReference type="RefSeq" id="WP_108386925.1">
    <property type="nucleotide sequence ID" value="NZ_QBUD01000007.1"/>
</dbReference>
<dbReference type="Pfam" id="PF13186">
    <property type="entry name" value="SPASM"/>
    <property type="match status" value="1"/>
</dbReference>
<dbReference type="SUPFAM" id="SSF102114">
    <property type="entry name" value="Radical SAM enzymes"/>
    <property type="match status" value="1"/>
</dbReference>
<dbReference type="Proteomes" id="UP000244523">
    <property type="component" value="Unassembled WGS sequence"/>
</dbReference>
<dbReference type="NCBIfam" id="TIGR04085">
    <property type="entry name" value="rSAM_more_4Fe4S"/>
    <property type="match status" value="1"/>
</dbReference>
<dbReference type="SFLD" id="SFLDG01067">
    <property type="entry name" value="SPASM/twitch_domain_containing"/>
    <property type="match status" value="1"/>
</dbReference>
<dbReference type="InterPro" id="IPR007197">
    <property type="entry name" value="rSAM"/>
</dbReference>
<dbReference type="Pfam" id="PF04055">
    <property type="entry name" value="Radical_SAM"/>
    <property type="match status" value="1"/>
</dbReference>
<accession>A0A2T6KF09</accession>
<dbReference type="Gene3D" id="3.20.20.70">
    <property type="entry name" value="Aldolase class I"/>
    <property type="match status" value="1"/>
</dbReference>
<evidence type="ECO:0000256" key="4">
    <source>
        <dbReference type="ARBA" id="ARBA00023004"/>
    </source>
</evidence>
<evidence type="ECO:0000313" key="8">
    <source>
        <dbReference type="EMBL" id="PUB13710.1"/>
    </source>
</evidence>
<organism evidence="8 9">
    <name type="scientific">Yoonia sediminilitoris</name>
    <dbReference type="NCBI Taxonomy" id="1286148"/>
    <lineage>
        <taxon>Bacteria</taxon>
        <taxon>Pseudomonadati</taxon>
        <taxon>Pseudomonadota</taxon>
        <taxon>Alphaproteobacteria</taxon>
        <taxon>Rhodobacterales</taxon>
        <taxon>Paracoccaceae</taxon>
        <taxon>Yoonia</taxon>
    </lineage>
</organism>
<comment type="similarity">
    <text evidence="6">Belongs to the radical SAM superfamily. Anaerobic sulfatase-maturating enzyme family.</text>
</comment>
<dbReference type="InterPro" id="IPR023885">
    <property type="entry name" value="4Fe4S-binding_SPASM_dom"/>
</dbReference>
<evidence type="ECO:0000259" key="7">
    <source>
        <dbReference type="PROSITE" id="PS51918"/>
    </source>
</evidence>
<dbReference type="InterPro" id="IPR013785">
    <property type="entry name" value="Aldolase_TIM"/>
</dbReference>
<keyword evidence="3" id="KW-0479">Metal-binding</keyword>
<evidence type="ECO:0000256" key="2">
    <source>
        <dbReference type="ARBA" id="ARBA00022691"/>
    </source>
</evidence>
<evidence type="ECO:0000256" key="3">
    <source>
        <dbReference type="ARBA" id="ARBA00022723"/>
    </source>
</evidence>
<dbReference type="GO" id="GO:0051536">
    <property type="term" value="F:iron-sulfur cluster binding"/>
    <property type="evidence" value="ECO:0007669"/>
    <property type="project" value="UniProtKB-KW"/>
</dbReference>
<evidence type="ECO:0000256" key="1">
    <source>
        <dbReference type="ARBA" id="ARBA00001966"/>
    </source>
</evidence>
<reference evidence="8 9" key="1">
    <citation type="submission" date="2018-04" db="EMBL/GenBank/DDBJ databases">
        <title>Genomic Encyclopedia of Archaeal and Bacterial Type Strains, Phase II (KMG-II): from individual species to whole genera.</title>
        <authorList>
            <person name="Goeker M."/>
        </authorList>
    </citation>
    <scope>NUCLEOTIDE SEQUENCE [LARGE SCALE GENOMIC DNA]</scope>
    <source>
        <strain evidence="8 9">DSM 29955</strain>
    </source>
</reference>
<dbReference type="CDD" id="cd01335">
    <property type="entry name" value="Radical_SAM"/>
    <property type="match status" value="1"/>
</dbReference>
<comment type="cofactor">
    <cofactor evidence="1">
        <name>[4Fe-4S] cluster</name>
        <dbReference type="ChEBI" id="CHEBI:49883"/>
    </cofactor>
</comment>
<evidence type="ECO:0000256" key="5">
    <source>
        <dbReference type="ARBA" id="ARBA00023014"/>
    </source>
</evidence>
<keyword evidence="5" id="KW-0411">Iron-sulfur</keyword>
<evidence type="ECO:0000256" key="6">
    <source>
        <dbReference type="ARBA" id="ARBA00023601"/>
    </source>
</evidence>
<keyword evidence="2" id="KW-0949">S-adenosyl-L-methionine</keyword>
<dbReference type="PANTHER" id="PTHR43273:SF3">
    <property type="entry name" value="ANAEROBIC SULFATASE-MATURATING ENZYME HOMOLOG ASLB-RELATED"/>
    <property type="match status" value="1"/>
</dbReference>
<feature type="domain" description="Radical SAM core" evidence="7">
    <location>
        <begin position="75"/>
        <end position="306"/>
    </location>
</feature>
<keyword evidence="4" id="KW-0408">Iron</keyword>
<dbReference type="PANTHER" id="PTHR43273">
    <property type="entry name" value="ANAEROBIC SULFATASE-MATURATING ENZYME HOMOLOG ASLB-RELATED"/>
    <property type="match status" value="1"/>
</dbReference>
<dbReference type="SFLD" id="SFLDG01384">
    <property type="entry name" value="thioether_bond_formation_requi"/>
    <property type="match status" value="1"/>
</dbReference>
<sequence>MTDINARLVGNVAFVANRSGQWAAVPVDLDEGTPFDLDAIIEEKSQILEQNLVVRTAANAQKFDQAVLHWDSQDYSKPNLYIVHLTQRCNLTCGFCHSSAVSVSAKGKDLTPETMKKIVRFILQSPGTEKNINFQGGEPTLCLEMISSFIEYYNSIPASREVTTTYSMTSNGTLIDSCTAGNLKDLGVSVSLSIDGPKNIHDTERKYEDGNGSYRDTKATKELLVKDFPEIYSGQIMVVTPDSKDQYKEIISELIDNGQNEFRFKFVTPLGRGKKFVRDHGKVNADQFISYYKKVIDELKRLKNEEGIVLFETYLITFLGKLFSRVNRGDIDTRNTCGIARGVVDFTVTGDIHACHETNKYRSFKLGSADDSFEDVFESPTAANMRSYTDLSKHDECLNCAYYNYCTPCPASNFQESGSPEVKPSRSYECLKTLGVLDYILDDMQNDIGYYTDLWKHYLISRVSSQC</sequence>
<dbReference type="GO" id="GO:0016491">
    <property type="term" value="F:oxidoreductase activity"/>
    <property type="evidence" value="ECO:0007669"/>
    <property type="project" value="InterPro"/>
</dbReference>
<comment type="caution">
    <text evidence="8">The sequence shown here is derived from an EMBL/GenBank/DDBJ whole genome shotgun (WGS) entry which is preliminary data.</text>
</comment>